<feature type="domain" description="TOG" evidence="14">
    <location>
        <begin position="643"/>
        <end position="873"/>
    </location>
</feature>
<dbReference type="GO" id="GO:0044732">
    <property type="term" value="C:mitotic spindle pole body"/>
    <property type="evidence" value="ECO:0007669"/>
    <property type="project" value="UniProtKB-ARBA"/>
</dbReference>
<dbReference type="GO" id="GO:0046785">
    <property type="term" value="P:microtubule polymerization"/>
    <property type="evidence" value="ECO:0007669"/>
    <property type="project" value="InterPro"/>
</dbReference>
<evidence type="ECO:0000256" key="2">
    <source>
        <dbReference type="ARBA" id="ARBA00004300"/>
    </source>
</evidence>
<dbReference type="InterPro" id="IPR011989">
    <property type="entry name" value="ARM-like"/>
</dbReference>
<evidence type="ECO:0000256" key="1">
    <source>
        <dbReference type="ARBA" id="ARBA00004186"/>
    </source>
</evidence>
<evidence type="ECO:0000256" key="10">
    <source>
        <dbReference type="ARBA" id="ARBA00023306"/>
    </source>
</evidence>
<dbReference type="GeneID" id="28727717"/>
<feature type="compositionally biased region" description="Basic and acidic residues" evidence="13">
    <location>
        <begin position="1928"/>
        <end position="1953"/>
    </location>
</feature>
<dbReference type="OrthoDB" id="205662at2759"/>
<keyword evidence="16" id="KW-1185">Reference proteome</keyword>
<dbReference type="GO" id="GO:0099070">
    <property type="term" value="C:static microtubule bundle"/>
    <property type="evidence" value="ECO:0007669"/>
    <property type="project" value="UniProtKB-ARBA"/>
</dbReference>
<dbReference type="GO" id="GO:1990571">
    <property type="term" value="P:meiotic centromere clustering"/>
    <property type="evidence" value="ECO:0007669"/>
    <property type="project" value="UniProtKB-ARBA"/>
</dbReference>
<feature type="domain" description="TOG" evidence="14">
    <location>
        <begin position="1274"/>
        <end position="1521"/>
    </location>
</feature>
<dbReference type="EMBL" id="LGAV01000009">
    <property type="protein sequence ID" value="KOS12723.1"/>
    <property type="molecule type" value="Genomic_DNA"/>
</dbReference>
<dbReference type="GO" id="GO:0051301">
    <property type="term" value="P:cell division"/>
    <property type="evidence" value="ECO:0007669"/>
    <property type="project" value="UniProtKB-KW"/>
</dbReference>
<keyword evidence="7" id="KW-0677">Repeat</keyword>
<dbReference type="GO" id="GO:0005881">
    <property type="term" value="C:cytoplasmic microtubule"/>
    <property type="evidence" value="ECO:0007669"/>
    <property type="project" value="UniProtKB-ARBA"/>
</dbReference>
<dbReference type="InterPro" id="IPR021133">
    <property type="entry name" value="HEAT_type_2"/>
</dbReference>
<protein>
    <submittedName>
        <fullName evidence="15">Microtubule associated protein</fullName>
    </submittedName>
</protein>
<comment type="similarity">
    <text evidence="11">Belongs to the TOG/XMAP215 family.</text>
</comment>
<dbReference type="InterPro" id="IPR048491">
    <property type="entry name" value="XMAP215_CLASP_TOG"/>
</dbReference>
<dbReference type="SUPFAM" id="SSF48371">
    <property type="entry name" value="ARM repeat"/>
    <property type="match status" value="2"/>
</dbReference>
<feature type="region of interest" description="Disordered" evidence="13">
    <location>
        <begin position="527"/>
        <end position="639"/>
    </location>
</feature>
<dbReference type="SMART" id="SM01349">
    <property type="entry name" value="TOG"/>
    <property type="match status" value="5"/>
</dbReference>
<dbReference type="FunFam" id="1.25.10.10:FF:000050">
    <property type="entry name" value="Cytoskeleton-associated protein 5 isoform X1"/>
    <property type="match status" value="1"/>
</dbReference>
<feature type="region of interest" description="Disordered" evidence="13">
    <location>
        <begin position="1815"/>
        <end position="1841"/>
    </location>
</feature>
<dbReference type="GO" id="GO:0051010">
    <property type="term" value="F:microtubule plus-end binding"/>
    <property type="evidence" value="ECO:0007669"/>
    <property type="project" value="InterPro"/>
</dbReference>
<evidence type="ECO:0000256" key="7">
    <source>
        <dbReference type="ARBA" id="ARBA00022737"/>
    </source>
</evidence>
<dbReference type="PANTHER" id="PTHR12609">
    <property type="entry name" value="MICROTUBULE ASSOCIATED PROTEIN XMAP215"/>
    <property type="match status" value="1"/>
</dbReference>
<feature type="domain" description="TOG" evidence="14">
    <location>
        <begin position="911"/>
        <end position="1145"/>
    </location>
</feature>
<feature type="region of interest" description="Disordered" evidence="13">
    <location>
        <begin position="1902"/>
        <end position="1977"/>
    </location>
</feature>
<feature type="compositionally biased region" description="Low complexity" evidence="13">
    <location>
        <begin position="607"/>
        <end position="633"/>
    </location>
</feature>
<dbReference type="GO" id="GO:0061863">
    <property type="term" value="F:microtubule plus end polymerase"/>
    <property type="evidence" value="ECO:0007669"/>
    <property type="project" value="InterPro"/>
</dbReference>
<dbReference type="InterPro" id="IPR000357">
    <property type="entry name" value="HEAT"/>
</dbReference>
<dbReference type="PROSITE" id="PS50077">
    <property type="entry name" value="HEAT_REPEAT"/>
    <property type="match status" value="1"/>
</dbReference>
<keyword evidence="9" id="KW-0206">Cytoskeleton</keyword>
<feature type="domain" description="TOG" evidence="14">
    <location>
        <begin position="298"/>
        <end position="537"/>
    </location>
</feature>
<organism evidence="15 16">
    <name type="scientific">Malassezia pachydermatis</name>
    <dbReference type="NCBI Taxonomy" id="77020"/>
    <lineage>
        <taxon>Eukaryota</taxon>
        <taxon>Fungi</taxon>
        <taxon>Dikarya</taxon>
        <taxon>Basidiomycota</taxon>
        <taxon>Ustilaginomycotina</taxon>
        <taxon>Malasseziomycetes</taxon>
        <taxon>Malasseziales</taxon>
        <taxon>Malasseziaceae</taxon>
        <taxon>Malassezia</taxon>
    </lineage>
</organism>
<evidence type="ECO:0000256" key="3">
    <source>
        <dbReference type="ARBA" id="ARBA00009549"/>
    </source>
</evidence>
<evidence type="ECO:0000259" key="14">
    <source>
        <dbReference type="SMART" id="SM01349"/>
    </source>
</evidence>
<keyword evidence="5" id="KW-0132">Cell division</keyword>
<feature type="compositionally biased region" description="Low complexity" evidence="13">
    <location>
        <begin position="1162"/>
        <end position="1201"/>
    </location>
</feature>
<keyword evidence="6" id="KW-0493">Microtubule</keyword>
<evidence type="ECO:0000256" key="12">
    <source>
        <dbReference type="PROSITE-ProRule" id="PRU00103"/>
    </source>
</evidence>
<dbReference type="GO" id="GO:1990498">
    <property type="term" value="C:mitotic spindle microtubule"/>
    <property type="evidence" value="ECO:0007669"/>
    <property type="project" value="UniProtKB-ARBA"/>
</dbReference>
<comment type="similarity">
    <text evidence="3">Belongs to the CLASP family.</text>
</comment>
<dbReference type="Pfam" id="PF12348">
    <property type="entry name" value="CLASP_N"/>
    <property type="match status" value="2"/>
</dbReference>
<feature type="compositionally biased region" description="Low complexity" evidence="13">
    <location>
        <begin position="879"/>
        <end position="899"/>
    </location>
</feature>
<evidence type="ECO:0000313" key="15">
    <source>
        <dbReference type="EMBL" id="KOS12723.1"/>
    </source>
</evidence>
<dbReference type="Proteomes" id="UP000037751">
    <property type="component" value="Unassembled WGS sequence"/>
</dbReference>
<feature type="compositionally biased region" description="Low complexity" evidence="13">
    <location>
        <begin position="587"/>
        <end position="599"/>
    </location>
</feature>
<comment type="caution">
    <text evidence="15">The sequence shown here is derived from an EMBL/GenBank/DDBJ whole genome shotgun (WGS) entry which is preliminary data.</text>
</comment>
<dbReference type="InterPro" id="IPR034085">
    <property type="entry name" value="TOG"/>
</dbReference>
<evidence type="ECO:0000256" key="6">
    <source>
        <dbReference type="ARBA" id="ARBA00022701"/>
    </source>
</evidence>
<feature type="region of interest" description="Disordered" evidence="13">
    <location>
        <begin position="866"/>
        <end position="899"/>
    </location>
</feature>
<gene>
    <name evidence="15" type="ORF">Malapachy_1337</name>
</gene>
<dbReference type="RefSeq" id="XP_017990355.1">
    <property type="nucleotide sequence ID" value="XM_018135842.1"/>
</dbReference>
<feature type="compositionally biased region" description="Low complexity" evidence="13">
    <location>
        <begin position="542"/>
        <end position="562"/>
    </location>
</feature>
<keyword evidence="4" id="KW-0963">Cytoplasm</keyword>
<dbReference type="Pfam" id="PF02985">
    <property type="entry name" value="HEAT"/>
    <property type="match status" value="1"/>
</dbReference>
<feature type="region of interest" description="Disordered" evidence="13">
    <location>
        <begin position="1514"/>
        <end position="1542"/>
    </location>
</feature>
<dbReference type="Pfam" id="PF21041">
    <property type="entry name" value="XMAP215_CLASP_TOG"/>
    <property type="match status" value="2"/>
</dbReference>
<dbReference type="STRING" id="77020.A0A0M9VMY4"/>
<feature type="domain" description="TOG" evidence="14">
    <location>
        <begin position="4"/>
        <end position="241"/>
    </location>
</feature>
<feature type="region of interest" description="Disordered" evidence="13">
    <location>
        <begin position="1159"/>
        <end position="1222"/>
    </location>
</feature>
<name>A0A0M9VMY4_9BASI</name>
<feature type="compositionally biased region" description="Low complexity" evidence="13">
    <location>
        <begin position="1911"/>
        <end position="1926"/>
    </location>
</feature>
<comment type="subcellular location">
    <subcellularLocation>
        <location evidence="2">Cytoplasm</location>
        <location evidence="2">Cytoskeleton</location>
        <location evidence="2">Microtubule organizing center</location>
        <location evidence="2">Centrosome</location>
    </subcellularLocation>
    <subcellularLocation>
        <location evidence="1">Cytoplasm</location>
        <location evidence="1">Cytoskeleton</location>
        <location evidence="1">Spindle</location>
    </subcellularLocation>
</comment>
<feature type="compositionally biased region" description="Low complexity" evidence="13">
    <location>
        <begin position="249"/>
        <end position="269"/>
    </location>
</feature>
<accession>A0A0M9VMY4</accession>
<dbReference type="FunFam" id="1.25.10.10:FF:000019">
    <property type="entry name" value="Cytoskeleton-associated protein 5"/>
    <property type="match status" value="1"/>
</dbReference>
<proteinExistence type="inferred from homology"/>
<evidence type="ECO:0000256" key="11">
    <source>
        <dbReference type="ARBA" id="ARBA00025722"/>
    </source>
</evidence>
<feature type="compositionally biased region" description="Low complexity" evidence="13">
    <location>
        <begin position="1523"/>
        <end position="1537"/>
    </location>
</feature>
<evidence type="ECO:0000256" key="13">
    <source>
        <dbReference type="SAM" id="MobiDB-lite"/>
    </source>
</evidence>
<dbReference type="InterPro" id="IPR045110">
    <property type="entry name" value="XMAP215"/>
</dbReference>
<feature type="repeat" description="HEAT" evidence="12">
    <location>
        <begin position="473"/>
        <end position="509"/>
    </location>
</feature>
<dbReference type="VEuPathDB" id="FungiDB:Malapachy_1337"/>
<evidence type="ECO:0000313" key="16">
    <source>
        <dbReference type="Proteomes" id="UP000037751"/>
    </source>
</evidence>
<dbReference type="GO" id="GO:0000022">
    <property type="term" value="P:mitotic spindle elongation"/>
    <property type="evidence" value="ECO:0007669"/>
    <property type="project" value="UniProtKB-ARBA"/>
</dbReference>
<sequence>MTDSASSGGAEDVARMPLEERLVSKLWKARLSAYEELAKLFSQTASEEDPVFAAYVRQPDILSGMVTDTNAASQEKGVEALCAFVHYGGHTAASSREVVMPGLADKCLGSMRTGTRKAALELVLLYAENEKEPGCEGLIADLVQRLSSKQPKVVAANVAALAALVQTKDSNHVHTASIMPCLPTIFAHADKNVRAEGTTLAIALYRAVGSSSFRPVFAKLKDIQVKELEQRFSEADTTAPTMPERRWGSASSDAQPAAAAAAAAAPTPSTRVDRPGPPSGHSGAASTVRAPTPPPVDPYDTAEPVNVLEHRALSSNFFEKVTAAKWQERMEALESLHTALTSTIRIDPDPGLDAYVQALQVRIQKDANINVVLQACRCIEALAKGLRTHGAPYMYVIPTLLDKLKERKPSTVDVLASTLDALYACGTWRDILEPVAHALQHKNPAVKGGTVRFVGRCLASSTTTVRPAEVKDIAPLLVPMMSDGAGDVRDAAAQALGALVAKAGERAMAVFLEPLDDIKKAKIREEAGSMQPGPAPHPQAPPASASHGAAAPAPSTPRSARPTPKPVRGGTPSASPARPTPRPPPAAASTAAAAKAAPQSMPPRPTPSSTTTSRPTRPTTTAPPRAARALTSTKDAHDPIKFEWTPESAEAHAAETLPASIVSALRSSNWKERLEGAQSLRTWIQDEQPTCEWVARFLAKHPGWKESNFQVMGEVFQSMQALASLPQFERSTVALTVQPLCEKLGDLKLKAAAGETLCQYAEVTSLGCVIAQVLPVLASLKAPKAQAEALTFLDQTILAFGIQGVDLRELVTYVATMLKSANAQVRGQATQLFCTLARYTGGSAVLNLLPEITPQLRATLETQVAHAAPPPAPTRGVRTAPASDTATEATATEVSTASAAPTAMDEDAMEQLMPRVDVDGLVPASVFPQTSDTQWKVRKAALETIQSALQPHTRLKGSGMELAQALKPRMQDTNIMVRQIAMDVVRLLAQGLHGAFEPLARVLAAPVTQVLADAKAPIRAAAATTLSAMVSQCGLAPLIGPMGQVLDGKGANPMLREDLYTWLETYLTEHADQVSSWDLTPILSSVLHALDDRAAPVRKHAQALLPFLVQSVGYKAMVEGAQSLKGASRATALPLIDEARSATAAASKHAASAAPTLRAHVAPSAMPKASSAAPRARVAPSKVAAPATPAARRAAVPTAKPLARVAPSSTSRDSAVPAARALKPSAVSRTLAAAAPRGPTTSTPFRTSELKYKAAREKMARAPFMIDGVVRPHDAETLRQQMEVCCSPTLVQALFSKDHNAERDYLHGLSVMQSALAPAHTDQDANAAALAVANSDVIIKYSCLRLTDNNTSVALRCFELLSTLLRVLETQGYHLHDAEAHALIPALILRTGDAKAVFREQARSILQRITVLFPPSRLLHMLVDQGLASKNARTRAECLSEVGVLLSRHGLAICTPAKTLPVMARFIGDRDANVRNAALTTLAEAYKLEGDDIWRLIGPLPSKDEALLEERLKRTHAAPPPSASSASAAAAKPTATPRTVPSIHDGELRDLALVRSDDKETSIAGLKAMQEHLTHTEQLAAHESEALVQSVLMALGHTVQHGMIDHRYVKHVLQTVLVLLEAQRTESSSLPASSIAPLLEGLLHTLMDVSADEDDEASQTLAKQLNAVVLRILSTCQGDAVYEALFTVLTHATQGLQMGDDEQARFGELVVKCLWKVARKLPAALESQSVHGDVLLATVERFFVAIPPSEWGRRAREHMPLRDIPLITATNVLKQLTDTLQDRALALTDTWDDPENSHVYRYLLRLLYGSSSKATTTSSISTSQSEEASSSSTTPSLPDDPLTTELCEIFERISQKDQSRAAIRDLYEFQKRHPSMQAHIERSLQNTGPIFQRYIKRALANHAADDPSPAPTSTTASSSTPSVTSSHVDARLAELKAKFRSEPGEAKNPDQVKKRMSMSTEALRSRLAAMRTDDAAS</sequence>
<dbReference type="InterPro" id="IPR024395">
    <property type="entry name" value="CLASP_N_dom"/>
</dbReference>
<evidence type="ECO:0000256" key="9">
    <source>
        <dbReference type="ARBA" id="ARBA00023212"/>
    </source>
</evidence>
<keyword evidence="8" id="KW-0498">Mitosis</keyword>
<dbReference type="Gene3D" id="1.25.10.10">
    <property type="entry name" value="Leucine-rich Repeat Variant"/>
    <property type="match status" value="5"/>
</dbReference>
<feature type="region of interest" description="Disordered" evidence="13">
    <location>
        <begin position="233"/>
        <end position="301"/>
    </location>
</feature>
<evidence type="ECO:0000256" key="5">
    <source>
        <dbReference type="ARBA" id="ARBA00022618"/>
    </source>
</evidence>
<dbReference type="GO" id="GO:0030951">
    <property type="term" value="P:establishment or maintenance of microtubule cytoskeleton polarity"/>
    <property type="evidence" value="ECO:0007669"/>
    <property type="project" value="InterPro"/>
</dbReference>
<evidence type="ECO:0000256" key="8">
    <source>
        <dbReference type="ARBA" id="ARBA00022776"/>
    </source>
</evidence>
<evidence type="ECO:0000256" key="4">
    <source>
        <dbReference type="ARBA" id="ARBA00022490"/>
    </source>
</evidence>
<keyword evidence="10" id="KW-0131">Cell cycle</keyword>
<reference evidence="15 16" key="1">
    <citation type="submission" date="2015-07" db="EMBL/GenBank/DDBJ databases">
        <title>Draft Genome Sequence of Malassezia furfur CBS1878 and Malassezia pachydermatis CBS1879.</title>
        <authorList>
            <person name="Triana S."/>
            <person name="Ohm R."/>
            <person name="Gonzalez A."/>
            <person name="DeCock H."/>
            <person name="Restrepo S."/>
            <person name="Celis A."/>
        </authorList>
    </citation>
    <scope>NUCLEOTIDE SEQUENCE [LARGE SCALE GENOMIC DNA]</scope>
    <source>
        <strain evidence="15 16">CBS 1879</strain>
    </source>
</reference>
<dbReference type="GO" id="GO:0051315">
    <property type="term" value="P:attachment of mitotic spindle microtubules to kinetochore"/>
    <property type="evidence" value="ECO:0007669"/>
    <property type="project" value="UniProtKB-ARBA"/>
</dbReference>
<dbReference type="InterPro" id="IPR016024">
    <property type="entry name" value="ARM-type_fold"/>
</dbReference>